<feature type="transmembrane region" description="Helical" evidence="2">
    <location>
        <begin position="416"/>
        <end position="443"/>
    </location>
</feature>
<feature type="domain" description="Fibronectin type-III" evidence="3">
    <location>
        <begin position="7"/>
        <end position="103"/>
    </location>
</feature>
<evidence type="ECO:0000313" key="4">
    <source>
        <dbReference type="EMBL" id="NXF73626.1"/>
    </source>
</evidence>
<proteinExistence type="predicted"/>
<dbReference type="InterPro" id="IPR013783">
    <property type="entry name" value="Ig-like_fold"/>
</dbReference>
<dbReference type="SUPFAM" id="SSF49265">
    <property type="entry name" value="Fibronectin type III"/>
    <property type="match status" value="4"/>
</dbReference>
<dbReference type="InterPro" id="IPR036116">
    <property type="entry name" value="FN3_sf"/>
</dbReference>
<evidence type="ECO:0000259" key="3">
    <source>
        <dbReference type="PROSITE" id="PS50853"/>
    </source>
</evidence>
<feature type="non-terminal residue" evidence="4">
    <location>
        <position position="1"/>
    </location>
</feature>
<dbReference type="GO" id="GO:0005886">
    <property type="term" value="C:plasma membrane"/>
    <property type="evidence" value="ECO:0007669"/>
    <property type="project" value="TreeGrafter"/>
</dbReference>
<name>A0A7K8W4F7_9FURN</name>
<dbReference type="PANTHER" id="PTHR20859:SF54">
    <property type="entry name" value="INTERFERON ALPHA_BETA RECEPTOR 1"/>
    <property type="match status" value="1"/>
</dbReference>
<gene>
    <name evidence="4" type="primary">Ifnar1_1</name>
    <name evidence="4" type="ORF">SCLMEX_R08590</name>
</gene>
<feature type="domain" description="Fibronectin type-III" evidence="3">
    <location>
        <begin position="311"/>
        <end position="413"/>
    </location>
</feature>
<evidence type="ECO:0000256" key="2">
    <source>
        <dbReference type="SAM" id="Phobius"/>
    </source>
</evidence>
<dbReference type="FunFam" id="2.60.40.10:FF:000842">
    <property type="entry name" value="Interferon receptor 1 isoform 4"/>
    <property type="match status" value="1"/>
</dbReference>
<dbReference type="Gene3D" id="2.60.40.10">
    <property type="entry name" value="Immunoglobulins"/>
    <property type="match status" value="4"/>
</dbReference>
<evidence type="ECO:0000313" key="5">
    <source>
        <dbReference type="Proteomes" id="UP000588334"/>
    </source>
</evidence>
<feature type="compositionally biased region" description="Polar residues" evidence="1">
    <location>
        <begin position="513"/>
        <end position="528"/>
    </location>
</feature>
<dbReference type="PANTHER" id="PTHR20859">
    <property type="entry name" value="INTERFERON/INTERLEUKIN RECEPTOR"/>
    <property type="match status" value="1"/>
</dbReference>
<evidence type="ECO:0000256" key="1">
    <source>
        <dbReference type="SAM" id="MobiDB-lite"/>
    </source>
</evidence>
<dbReference type="GO" id="GO:0004905">
    <property type="term" value="F:type I interferon receptor activity"/>
    <property type="evidence" value="ECO:0007669"/>
    <property type="project" value="TreeGrafter"/>
</dbReference>
<keyword evidence="5" id="KW-1185">Reference proteome</keyword>
<reference evidence="4 5" key="1">
    <citation type="submission" date="2019-09" db="EMBL/GenBank/DDBJ databases">
        <title>Bird 10,000 Genomes (B10K) Project - Family phase.</title>
        <authorList>
            <person name="Zhang G."/>
        </authorList>
    </citation>
    <scope>NUCLEOTIDE SEQUENCE [LARGE SCALE GENOMIC DNA]</scope>
    <source>
        <strain evidence="4">B10K-DU-001-03</strain>
        <tissue evidence="4">Muscle</tissue>
    </source>
</reference>
<dbReference type="SMART" id="SM00060">
    <property type="entry name" value="FN3"/>
    <property type="match status" value="3"/>
</dbReference>
<dbReference type="InterPro" id="IPR050650">
    <property type="entry name" value="Type-II_Cytokine-TF_Rcpt"/>
</dbReference>
<dbReference type="EMBL" id="VWZF01001778">
    <property type="protein sequence ID" value="NXF73626.1"/>
    <property type="molecule type" value="Genomic_DNA"/>
</dbReference>
<dbReference type="Pfam" id="PF09294">
    <property type="entry name" value="Interfer-bind"/>
    <property type="match status" value="2"/>
</dbReference>
<protein>
    <submittedName>
        <fullName evidence="4">INAR1 protein</fullName>
    </submittedName>
</protein>
<organism evidence="4 5">
    <name type="scientific">Sclerurus mexicanus</name>
    <name type="common">tawny-throated leaftosser</name>
    <dbReference type="NCBI Taxonomy" id="265632"/>
    <lineage>
        <taxon>Eukaryota</taxon>
        <taxon>Metazoa</taxon>
        <taxon>Chordata</taxon>
        <taxon>Craniata</taxon>
        <taxon>Vertebrata</taxon>
        <taxon>Euteleostomi</taxon>
        <taxon>Archelosauria</taxon>
        <taxon>Archosauria</taxon>
        <taxon>Dinosauria</taxon>
        <taxon>Saurischia</taxon>
        <taxon>Theropoda</taxon>
        <taxon>Coelurosauria</taxon>
        <taxon>Aves</taxon>
        <taxon>Neognathae</taxon>
        <taxon>Neoaves</taxon>
        <taxon>Telluraves</taxon>
        <taxon>Australaves</taxon>
        <taxon>Passeriformes</taxon>
        <taxon>Furnariidae</taxon>
        <taxon>Sclerurus</taxon>
    </lineage>
</organism>
<keyword evidence="2" id="KW-0472">Membrane</keyword>
<sequence>GQEPLQSPQDIRVHVVNTNFTLGWSHPGKEPGLRFSAEYRGPDSRGAEWEALPGCRNVSGTACDFSVAIREYYDIHYLRVRAQRAGQVSPWSRVLEMVPVHEAQIGPPGLELQSTNGDIKIKISPPEANQGRRMWLDDLSFKYNLVFWEDSANSQLRSQTVFPIDTIGGLEAETPYCFRVQATLPTEAKQGLFSAVRCARTTRRVKELLCPTNLRVLGLNMEFHLHWDSEYTQPVSYSVQYLMGYLKRLNEDYSGKWLGVPGCGNVTARSCRVSSVFTTTGFYYLRVRARGEGGRSCLSGEVKVEPLKTNEIGPPGVKLDVSDTLLHIQISPPGGPEGERMRDSYVLSYRVLYWKNSSNEEEDTKVKETKQTVATIPDLAPQSWYCVRVQAFSESYNKSSAYSREQCAQTAGGKTFPLIILATFVVALAVVLLVALPLVFVLYQAYSKIKYVFFPSCQPPLNIEGFGGELCTSPYLSAPEEPVENCSVIESMIMHEGNQIDFKDYKHSKQSSRDSGNYSNEDNTSGSKGSAEALEKEVM</sequence>
<dbReference type="Pfam" id="PF01108">
    <property type="entry name" value="Tissue_fac"/>
    <property type="match status" value="1"/>
</dbReference>
<feature type="non-terminal residue" evidence="4">
    <location>
        <position position="539"/>
    </location>
</feature>
<comment type="caution">
    <text evidence="4">The sequence shown here is derived from an EMBL/GenBank/DDBJ whole genome shotgun (WGS) entry which is preliminary data.</text>
</comment>
<accession>A0A7K8W4F7</accession>
<dbReference type="InterPro" id="IPR003961">
    <property type="entry name" value="FN3_dom"/>
</dbReference>
<dbReference type="CDD" id="cd00063">
    <property type="entry name" value="FN3"/>
    <property type="match status" value="2"/>
</dbReference>
<dbReference type="OrthoDB" id="9944680at2759"/>
<dbReference type="AlphaFoldDB" id="A0A7K8W4F7"/>
<keyword evidence="2" id="KW-1133">Transmembrane helix</keyword>
<keyword evidence="2" id="KW-0812">Transmembrane</keyword>
<dbReference type="Proteomes" id="UP000588334">
    <property type="component" value="Unassembled WGS sequence"/>
</dbReference>
<dbReference type="PROSITE" id="PS50853">
    <property type="entry name" value="FN3"/>
    <property type="match status" value="2"/>
</dbReference>
<dbReference type="InterPro" id="IPR015373">
    <property type="entry name" value="Interferon/interleukin_rcp_dom"/>
</dbReference>
<feature type="region of interest" description="Disordered" evidence="1">
    <location>
        <begin position="506"/>
        <end position="539"/>
    </location>
</feature>